<sequence>MRGRLRQQDVVLAPARDQTARGFREARRTGVLSLPARNLTVFPPEVYHLEEHLEKDEKKWECVDLVKIDLSHNAIPSITDEIRGLKSVTSIKLTKNALQLLPEGFFELQELSYLDLSHNQLEQNLSESFGALVGLKELVLSGNKLSQLPDSITLLENLEALHIEENALTALPEQIGNLHKLHVLNAHSNQLTALPSSFGALRNMQNLDLKKNRLESTGDALATLSRLKFLDLRQNKLVVFPVLPDGAALDQVFLGYNALSTIDEASILRVKDAVTVLDMRDNKLGALPANIACLYRLKTLDVTNNDLSDLPPGLGYLKHLNHFLLDGNPLRAIRRAVISSGCESLKKYLRTRGPPAAGVDVLEEERDELQVERERLGNSNTEEGPPPASEYTALFREAAAAGTMILMNNSLAALPTDLVGHGQFNFGSTLLHLNLSSNQLQSLPAPIGELLSLKTLTVEDNELQCLDPSIAALPHLELLRLRKNHLSAESISEFLGASPALGDTLKELDVRNNSLSALPVEICQLRSLETLLLSFNRIETLARFPWSQLAKVSVVSISDNKLRSLGRIYDTPVLASLSFENNNLAKVPCELGLCPHLRAIYMNGNPQRTVRGGVIAKGSTEILAYLKNKLPPNAVLSPPSPVAVPRTVKSGQTSPKKPPSVSSSRENRAGSGTPRLANNTYAAQSAANARNEGPAPVAPVEILGPASENAAVELKLSKLSAQIEQLELQLDNHALSAAKRFAVKKELAMVRSKKIREARKLQ</sequence>
<feature type="domain" description="Disease resistance R13L4/SHOC-2-like LRR" evidence="5">
    <location>
        <begin position="114"/>
        <end position="233"/>
    </location>
</feature>
<evidence type="ECO:0000256" key="2">
    <source>
        <dbReference type="ARBA" id="ARBA00022737"/>
    </source>
</evidence>
<dbReference type="FunFam" id="3.80.10.10:FF:000116">
    <property type="entry name" value="Leucine-rich repeat-containing protein 40"/>
    <property type="match status" value="1"/>
</dbReference>
<dbReference type="InterPro" id="IPR003591">
    <property type="entry name" value="Leu-rich_rpt_typical-subtyp"/>
</dbReference>
<dbReference type="PANTHER" id="PTHR48051">
    <property type="match status" value="1"/>
</dbReference>
<dbReference type="GO" id="GO:0005737">
    <property type="term" value="C:cytoplasm"/>
    <property type="evidence" value="ECO:0007669"/>
    <property type="project" value="TreeGrafter"/>
</dbReference>
<dbReference type="InterPro" id="IPR055414">
    <property type="entry name" value="LRR_R13L4/SHOC2-like"/>
</dbReference>
<dbReference type="InterPro" id="IPR050216">
    <property type="entry name" value="LRR_domain-containing"/>
</dbReference>
<dbReference type="OrthoDB" id="660555at2759"/>
<comment type="caution">
    <text evidence="6">The sequence shown here is derived from an EMBL/GenBank/DDBJ whole genome shotgun (WGS) entry which is preliminary data.</text>
</comment>
<dbReference type="SMART" id="SM00365">
    <property type="entry name" value="LRR_SD22"/>
    <property type="match status" value="3"/>
</dbReference>
<gene>
    <name evidence="6" type="ORF">PHYPSEUDO_005512</name>
</gene>
<dbReference type="InterPro" id="IPR001611">
    <property type="entry name" value="Leu-rich_rpt"/>
</dbReference>
<feature type="region of interest" description="Disordered" evidence="4">
    <location>
        <begin position="636"/>
        <end position="676"/>
    </location>
</feature>
<proteinExistence type="predicted"/>
<evidence type="ECO:0000256" key="3">
    <source>
        <dbReference type="SAM" id="Coils"/>
    </source>
</evidence>
<dbReference type="SMART" id="SM00364">
    <property type="entry name" value="LRR_BAC"/>
    <property type="match status" value="10"/>
</dbReference>
<keyword evidence="1" id="KW-0433">Leucine-rich repeat</keyword>
<keyword evidence="7" id="KW-1185">Reference proteome</keyword>
<dbReference type="Pfam" id="PF00560">
    <property type="entry name" value="LRR_1"/>
    <property type="match status" value="1"/>
</dbReference>
<evidence type="ECO:0000256" key="1">
    <source>
        <dbReference type="ARBA" id="ARBA00022614"/>
    </source>
</evidence>
<evidence type="ECO:0000313" key="6">
    <source>
        <dbReference type="EMBL" id="KAG7381856.1"/>
    </source>
</evidence>
<accession>A0A8T1VLQ0</accession>
<dbReference type="EMBL" id="JAGDFM010000229">
    <property type="protein sequence ID" value="KAG7381856.1"/>
    <property type="molecule type" value="Genomic_DNA"/>
</dbReference>
<dbReference type="AlphaFoldDB" id="A0A8T1VLQ0"/>
<name>A0A8T1VLQ0_9STRA</name>
<protein>
    <recommendedName>
        <fullName evidence="5">Disease resistance R13L4/SHOC-2-like LRR domain-containing protein</fullName>
    </recommendedName>
</protein>
<reference evidence="6" key="1">
    <citation type="submission" date="2021-02" db="EMBL/GenBank/DDBJ databases">
        <authorList>
            <person name="Palmer J.M."/>
        </authorList>
    </citation>
    <scope>NUCLEOTIDE SEQUENCE</scope>
    <source>
        <strain evidence="6">SCRP734</strain>
    </source>
</reference>
<dbReference type="Proteomes" id="UP000694044">
    <property type="component" value="Unassembled WGS sequence"/>
</dbReference>
<dbReference type="PANTHER" id="PTHR48051:SF54">
    <property type="entry name" value="LEUCINE-RICH REPEAT-CONTAINING PROTEIN"/>
    <property type="match status" value="1"/>
</dbReference>
<keyword evidence="3" id="KW-0175">Coiled coil</keyword>
<evidence type="ECO:0000313" key="7">
    <source>
        <dbReference type="Proteomes" id="UP000694044"/>
    </source>
</evidence>
<evidence type="ECO:0000256" key="4">
    <source>
        <dbReference type="SAM" id="MobiDB-lite"/>
    </source>
</evidence>
<keyword evidence="2" id="KW-0677">Repeat</keyword>
<organism evidence="6 7">
    <name type="scientific">Phytophthora pseudosyringae</name>
    <dbReference type="NCBI Taxonomy" id="221518"/>
    <lineage>
        <taxon>Eukaryota</taxon>
        <taxon>Sar</taxon>
        <taxon>Stramenopiles</taxon>
        <taxon>Oomycota</taxon>
        <taxon>Peronosporomycetes</taxon>
        <taxon>Peronosporales</taxon>
        <taxon>Peronosporaceae</taxon>
        <taxon>Phytophthora</taxon>
    </lineage>
</organism>
<feature type="coiled-coil region" evidence="3">
    <location>
        <begin position="709"/>
        <end position="736"/>
    </location>
</feature>
<dbReference type="Pfam" id="PF23598">
    <property type="entry name" value="LRR_14"/>
    <property type="match status" value="1"/>
</dbReference>
<evidence type="ECO:0000259" key="5">
    <source>
        <dbReference type="Pfam" id="PF23598"/>
    </source>
</evidence>
<dbReference type="SMART" id="SM00369">
    <property type="entry name" value="LRR_TYP"/>
    <property type="match status" value="11"/>
</dbReference>
<dbReference type="PROSITE" id="PS51450">
    <property type="entry name" value="LRR"/>
    <property type="match status" value="3"/>
</dbReference>